<gene>
    <name evidence="11" type="ORF">OT_ostta01g04270</name>
</gene>
<dbReference type="AlphaFoldDB" id="A0A090LYB0"/>
<dbReference type="KEGG" id="ota:OT_ostta01g04270"/>
<dbReference type="SMART" id="SM00220">
    <property type="entry name" value="S_TKc"/>
    <property type="match status" value="1"/>
</dbReference>
<feature type="compositionally biased region" description="Gly residues" evidence="9">
    <location>
        <begin position="468"/>
        <end position="482"/>
    </location>
</feature>
<dbReference type="FunCoup" id="A0A090LYB0">
    <property type="interactions" value="1918"/>
</dbReference>
<dbReference type="InterPro" id="IPR008271">
    <property type="entry name" value="Ser/Thr_kinase_AS"/>
</dbReference>
<dbReference type="InterPro" id="IPR017441">
    <property type="entry name" value="Protein_kinase_ATP_BS"/>
</dbReference>
<dbReference type="Gene3D" id="3.30.200.20">
    <property type="entry name" value="Phosphorylase Kinase, domain 1"/>
    <property type="match status" value="1"/>
</dbReference>
<keyword evidence="3" id="KW-0597">Phosphoprotein</keyword>
<name>A0A090LYB0_OSTTA</name>
<keyword evidence="5 8" id="KW-0547">Nucleotide-binding</keyword>
<dbReference type="GO" id="GO:0008353">
    <property type="term" value="F:RNA polymerase II CTD heptapeptide repeat kinase activity"/>
    <property type="evidence" value="ECO:0007669"/>
    <property type="project" value="TreeGrafter"/>
</dbReference>
<dbReference type="InParanoid" id="A0A090LYB0"/>
<dbReference type="InterPro" id="IPR011009">
    <property type="entry name" value="Kinase-like_dom_sf"/>
</dbReference>
<dbReference type="PANTHER" id="PTHR24056">
    <property type="entry name" value="CELL DIVISION PROTEIN KINASE"/>
    <property type="match status" value="1"/>
</dbReference>
<evidence type="ECO:0000256" key="8">
    <source>
        <dbReference type="PROSITE-ProRule" id="PRU10141"/>
    </source>
</evidence>
<dbReference type="Proteomes" id="UP000009170">
    <property type="component" value="Unassembled WGS sequence"/>
</dbReference>
<dbReference type="FunFam" id="1.10.510.10:FF:000273">
    <property type="entry name" value="Cyclin-dependent kinase C-2"/>
    <property type="match status" value="1"/>
</dbReference>
<evidence type="ECO:0000313" key="12">
    <source>
        <dbReference type="Proteomes" id="UP000009170"/>
    </source>
</evidence>
<evidence type="ECO:0000256" key="2">
    <source>
        <dbReference type="ARBA" id="ARBA00022527"/>
    </source>
</evidence>
<dbReference type="EMBL" id="CAID01000001">
    <property type="protein sequence ID" value="CEF96766.1"/>
    <property type="molecule type" value="Genomic_DNA"/>
</dbReference>
<dbReference type="FunFam" id="3.30.200.20:FF:000272">
    <property type="entry name" value="Cyclin-dependent kinase C-2"/>
    <property type="match status" value="1"/>
</dbReference>
<dbReference type="PROSITE" id="PS00107">
    <property type="entry name" value="PROTEIN_KINASE_ATP"/>
    <property type="match status" value="1"/>
</dbReference>
<dbReference type="Gene3D" id="1.10.510.10">
    <property type="entry name" value="Transferase(Phosphotransferase) domain 1"/>
    <property type="match status" value="1"/>
</dbReference>
<dbReference type="GeneID" id="9836322"/>
<feature type="compositionally biased region" description="Basic and acidic residues" evidence="9">
    <location>
        <begin position="381"/>
        <end position="397"/>
    </location>
</feature>
<dbReference type="PROSITE" id="PS00108">
    <property type="entry name" value="PROTEIN_KINASE_ST"/>
    <property type="match status" value="1"/>
</dbReference>
<feature type="compositionally biased region" description="Basic and acidic residues" evidence="9">
    <location>
        <begin position="529"/>
        <end position="538"/>
    </location>
</feature>
<sequence>MGDMAPEPARASAPSAAVDAARDAEQRAPRSPAPAPSSANDDGVRPRRYDNWGARSVECYEKLEQIGEGTYGQVYMARCKETMDIVALKKIRMDNEKEGFPITAIREIKILKKLRHRNVVDLKEIVTSKASASNGHKGSIYLVFEYMDHDLTGLAERPGMKFSVPQIKCYMKQLLMGLHYCHNNNILHRDIKGSNLLINNNGVLKLADFGLAKPITNENAQPLTNRVITLWYRPPELLLGATQYGPSVDMWSAGCIFAELIHGKPILPGKSEMEQMDIIFKLCGSPTPENWPDADKLPYAKHFTQKKTYPRRLREVFSQFTPSAKDLLEKFLTLDPAKRISAKDALMHDWFWEVPKPCEPEDLPRYEPSHEYQTKKRRQEAKRAEQQNKRQRMDGHRPPPPMDDQKPASGPDVRPRGHAGPPGGMRPGMPPSGRYGAGGSASGWSSGGQQKQSYAQRSIGRQPTSGYGSIGGGMNRLGGSGGSYSNLNITTGTSGGSYSGYRGGSKTAGWAGGGQKAGSQKAGWANVSKDAKDGERRN</sequence>
<accession>A0A090LYB0</accession>
<dbReference type="RefSeq" id="XP_022838286.1">
    <property type="nucleotide sequence ID" value="XM_022985406.1"/>
</dbReference>
<keyword evidence="2" id="KW-0723">Serine/threonine-protein kinase</keyword>
<feature type="compositionally biased region" description="Polar residues" evidence="9">
    <location>
        <begin position="449"/>
        <end position="467"/>
    </location>
</feature>
<dbReference type="PANTHER" id="PTHR24056:SF546">
    <property type="entry name" value="CYCLIN-DEPENDENT KINASE 12"/>
    <property type="match status" value="1"/>
</dbReference>
<dbReference type="OrthoDB" id="28397at2759"/>
<protein>
    <submittedName>
        <fullName evidence="11">Serine/threonine-protein kinase, active site</fullName>
    </submittedName>
</protein>
<feature type="region of interest" description="Disordered" evidence="9">
    <location>
        <begin position="358"/>
        <end position="538"/>
    </location>
</feature>
<feature type="compositionally biased region" description="Gly residues" evidence="9">
    <location>
        <begin position="493"/>
        <end position="503"/>
    </location>
</feature>
<comment type="similarity">
    <text evidence="1">Belongs to the protein kinase superfamily. CMGC Ser/Thr protein kinase family. CDC2/CDKX subfamily.</text>
</comment>
<reference evidence="12" key="1">
    <citation type="journal article" date="2006" name="Proc. Natl. Acad. Sci. U.S.A.">
        <title>Genome analysis of the smallest free-living eukaryote Ostreococcus tauri unveils many unique features.</title>
        <authorList>
            <person name="Derelle E."/>
            <person name="Ferraz C."/>
            <person name="Rombauts S."/>
            <person name="Rouze P."/>
            <person name="Worden A.Z."/>
            <person name="Robbens S."/>
            <person name="Partensky F."/>
            <person name="Degroeve S."/>
            <person name="Echeynie S."/>
            <person name="Cooke R."/>
            <person name="Saeys Y."/>
            <person name="Wuyts J."/>
            <person name="Jabbari K."/>
            <person name="Bowler C."/>
            <person name="Panaud O."/>
            <person name="Piegu B."/>
            <person name="Ball S.G."/>
            <person name="Ral J.-P."/>
            <person name="Bouget F.-Y."/>
            <person name="Piganeau G."/>
            <person name="De Baets B."/>
            <person name="Picard A."/>
            <person name="Delseny M."/>
            <person name="Demaille J."/>
            <person name="Van de Peer Y."/>
            <person name="Moreau H."/>
        </authorList>
    </citation>
    <scope>NUCLEOTIDE SEQUENCE [LARGE SCALE GENOMIC DNA]</scope>
    <source>
        <strain evidence="12">OTTH 0595 / CCAP 157/2 / RCC745</strain>
    </source>
</reference>
<dbReference type="GO" id="GO:0032968">
    <property type="term" value="P:positive regulation of transcription elongation by RNA polymerase II"/>
    <property type="evidence" value="ECO:0007669"/>
    <property type="project" value="TreeGrafter"/>
</dbReference>
<dbReference type="InterPro" id="IPR050108">
    <property type="entry name" value="CDK"/>
</dbReference>
<keyword evidence="7 8" id="KW-0067">ATP-binding</keyword>
<evidence type="ECO:0000256" key="7">
    <source>
        <dbReference type="ARBA" id="ARBA00022840"/>
    </source>
</evidence>
<dbReference type="GO" id="GO:0005524">
    <property type="term" value="F:ATP binding"/>
    <property type="evidence" value="ECO:0007669"/>
    <property type="project" value="UniProtKB-UniRule"/>
</dbReference>
<evidence type="ECO:0000313" key="11">
    <source>
        <dbReference type="EMBL" id="CEF96766.1"/>
    </source>
</evidence>
<feature type="region of interest" description="Disordered" evidence="9">
    <location>
        <begin position="1"/>
        <end position="47"/>
    </location>
</feature>
<comment type="caution">
    <text evidence="11">The sequence shown here is derived from an EMBL/GenBank/DDBJ whole genome shotgun (WGS) entry which is preliminary data.</text>
</comment>
<keyword evidence="6 11" id="KW-0418">Kinase</keyword>
<evidence type="ECO:0000256" key="9">
    <source>
        <dbReference type="SAM" id="MobiDB-lite"/>
    </source>
</evidence>
<keyword evidence="12" id="KW-1185">Reference proteome</keyword>
<feature type="domain" description="Protein kinase" evidence="10">
    <location>
        <begin position="60"/>
        <end position="351"/>
    </location>
</feature>
<keyword evidence="4" id="KW-0808">Transferase</keyword>
<dbReference type="InterPro" id="IPR000719">
    <property type="entry name" value="Prot_kinase_dom"/>
</dbReference>
<evidence type="ECO:0000256" key="1">
    <source>
        <dbReference type="ARBA" id="ARBA00006485"/>
    </source>
</evidence>
<evidence type="ECO:0000256" key="6">
    <source>
        <dbReference type="ARBA" id="ARBA00022777"/>
    </source>
</evidence>
<evidence type="ECO:0000256" key="4">
    <source>
        <dbReference type="ARBA" id="ARBA00022679"/>
    </source>
</evidence>
<dbReference type="CDD" id="cd07840">
    <property type="entry name" value="STKc_CDK9_like"/>
    <property type="match status" value="1"/>
</dbReference>
<proteinExistence type="inferred from homology"/>
<feature type="compositionally biased region" description="Low complexity" evidence="9">
    <location>
        <begin position="1"/>
        <end position="19"/>
    </location>
</feature>
<dbReference type="GO" id="GO:0000307">
    <property type="term" value="C:cyclin-dependent protein kinase holoenzyme complex"/>
    <property type="evidence" value="ECO:0007669"/>
    <property type="project" value="TreeGrafter"/>
</dbReference>
<evidence type="ECO:0000256" key="5">
    <source>
        <dbReference type="ARBA" id="ARBA00022741"/>
    </source>
</evidence>
<organism evidence="11 12">
    <name type="scientific">Ostreococcus tauri</name>
    <name type="common">Marine green alga</name>
    <dbReference type="NCBI Taxonomy" id="70448"/>
    <lineage>
        <taxon>Eukaryota</taxon>
        <taxon>Viridiplantae</taxon>
        <taxon>Chlorophyta</taxon>
        <taxon>Mamiellophyceae</taxon>
        <taxon>Mamiellales</taxon>
        <taxon>Bathycoccaceae</taxon>
        <taxon>Ostreococcus</taxon>
    </lineage>
</organism>
<feature type="compositionally biased region" description="Basic and acidic residues" evidence="9">
    <location>
        <begin position="358"/>
        <end position="374"/>
    </location>
</feature>
<feature type="binding site" evidence="8">
    <location>
        <position position="89"/>
    </location>
    <ligand>
        <name>ATP</name>
        <dbReference type="ChEBI" id="CHEBI:30616"/>
    </ligand>
</feature>
<dbReference type="GO" id="GO:0005634">
    <property type="term" value="C:nucleus"/>
    <property type="evidence" value="ECO:0007669"/>
    <property type="project" value="TreeGrafter"/>
</dbReference>
<reference evidence="11 12" key="2">
    <citation type="journal article" date="2014" name="BMC Genomics">
        <title>An improved genome of the model marine alga Ostreococcus tauri unfolds by assessing Illumina de novo assemblies.</title>
        <authorList>
            <person name="Blanc-Mathieu R."/>
            <person name="Verhelst B."/>
            <person name="Derelle E."/>
            <person name="Rombauts S."/>
            <person name="Bouget F.Y."/>
            <person name="Carre I."/>
            <person name="Chateau A."/>
            <person name="Eyre-Walker A."/>
            <person name="Grimsley N."/>
            <person name="Moreau H."/>
            <person name="Piegu B."/>
            <person name="Rivals E."/>
            <person name="Schackwitz W."/>
            <person name="Van de Peer Y."/>
            <person name="Piganeau G."/>
        </authorList>
    </citation>
    <scope>NUCLEOTIDE SEQUENCE [LARGE SCALE GENOMIC DNA]</scope>
    <source>
        <strain evidence="12">OTTH 0595 / CCAP 157/2 / RCC745</strain>
    </source>
</reference>
<dbReference type="SUPFAM" id="SSF56112">
    <property type="entry name" value="Protein kinase-like (PK-like)"/>
    <property type="match status" value="1"/>
</dbReference>
<dbReference type="Pfam" id="PF00069">
    <property type="entry name" value="Pkinase"/>
    <property type="match status" value="1"/>
</dbReference>
<dbReference type="STRING" id="70448.A0A090LYB0"/>
<evidence type="ECO:0000259" key="10">
    <source>
        <dbReference type="PROSITE" id="PS50011"/>
    </source>
</evidence>
<dbReference type="GO" id="GO:0051707">
    <property type="term" value="P:response to other organism"/>
    <property type="evidence" value="ECO:0007669"/>
    <property type="project" value="UniProtKB-ARBA"/>
</dbReference>
<evidence type="ECO:0000256" key="3">
    <source>
        <dbReference type="ARBA" id="ARBA00022553"/>
    </source>
</evidence>
<dbReference type="PROSITE" id="PS50011">
    <property type="entry name" value="PROTEIN_KINASE_DOM"/>
    <property type="match status" value="1"/>
</dbReference>